<dbReference type="InterPro" id="IPR003004">
    <property type="entry name" value="GspF/PilC"/>
</dbReference>
<dbReference type="Gene3D" id="1.20.81.30">
    <property type="entry name" value="Type II secretion system (T2SS), domain F"/>
    <property type="match status" value="2"/>
</dbReference>
<evidence type="ECO:0000256" key="5">
    <source>
        <dbReference type="ARBA" id="ARBA00022989"/>
    </source>
</evidence>
<comment type="subcellular location">
    <subcellularLocation>
        <location evidence="1">Cell membrane</location>
        <topology evidence="1">Multi-pass membrane protein</topology>
    </subcellularLocation>
</comment>
<evidence type="ECO:0000256" key="3">
    <source>
        <dbReference type="ARBA" id="ARBA00022475"/>
    </source>
</evidence>
<name>A0A1J4T8X2_9BACT</name>
<sequence>MIENLKITIPPKPISKRSLFNFGYSKEEDYFFENLSILLSSGMPVSEAVAALNREVRTPKMIGRIETLAKEINDGSSLYIALERSKLLPKHFGDLIRVGESSGLLVDNFNIIVGQRQKERVFSSQIKVAMAYPVTVLVVALLIGVAITWFLLPGLSGIFSSMQIELPWITRTMIAFGKFIAHSGYWALPFFVLFIFALCYLVFVYKKTKYIGEYIILHLPKIRKIIQDLEVARFSYLLGSLLGAGLPIDATIGFLASSANILAYKNFYNYAKTKVSDGESFARIFASYRGIDRLIPPPIQQTIISAENSGRLSEASLHISKIFEARMELNYKLLTTMLEPILLVIVWLGVLGIALAIVLPIYSLIGGISQQI</sequence>
<evidence type="ECO:0000256" key="4">
    <source>
        <dbReference type="ARBA" id="ARBA00022692"/>
    </source>
</evidence>
<comment type="caution">
    <text evidence="9">The sequence shown here is derived from an EMBL/GenBank/DDBJ whole genome shotgun (WGS) entry which is preliminary data.</text>
</comment>
<comment type="similarity">
    <text evidence="2">Belongs to the GSP F family.</text>
</comment>
<dbReference type="Proteomes" id="UP000182860">
    <property type="component" value="Unassembled WGS sequence"/>
</dbReference>
<keyword evidence="3" id="KW-1003">Cell membrane</keyword>
<evidence type="ECO:0000313" key="9">
    <source>
        <dbReference type="EMBL" id="OIO07952.1"/>
    </source>
</evidence>
<accession>A0A1J4T8X2</accession>
<dbReference type="GO" id="GO:0005886">
    <property type="term" value="C:plasma membrane"/>
    <property type="evidence" value="ECO:0007669"/>
    <property type="project" value="UniProtKB-SubCell"/>
</dbReference>
<dbReference type="PANTHER" id="PTHR30012">
    <property type="entry name" value="GENERAL SECRETION PATHWAY PROTEIN"/>
    <property type="match status" value="1"/>
</dbReference>
<keyword evidence="6 7" id="KW-0472">Membrane</keyword>
<evidence type="ECO:0000256" key="2">
    <source>
        <dbReference type="ARBA" id="ARBA00005745"/>
    </source>
</evidence>
<feature type="transmembrane region" description="Helical" evidence="7">
    <location>
        <begin position="185"/>
        <end position="205"/>
    </location>
</feature>
<organism evidence="9 10">
    <name type="scientific">Candidatus Falkowbacteria bacterium CG1_02_41_21</name>
    <dbReference type="NCBI Taxonomy" id="1805147"/>
    <lineage>
        <taxon>Bacteria</taxon>
        <taxon>Candidatus Falkowiibacteriota</taxon>
    </lineage>
</organism>
<feature type="domain" description="Type II secretion system protein GspF" evidence="8">
    <location>
        <begin position="31"/>
        <end position="153"/>
    </location>
</feature>
<reference evidence="9 10" key="1">
    <citation type="journal article" date="2016" name="Environ. Microbiol.">
        <title>Genomic resolution of a cold subsurface aquifer community provides metabolic insights for novel microbes adapted to high CO concentrations.</title>
        <authorList>
            <person name="Probst A.J."/>
            <person name="Castelle C.J."/>
            <person name="Singh A."/>
            <person name="Brown C.T."/>
            <person name="Anantharaman K."/>
            <person name="Sharon I."/>
            <person name="Hug L.A."/>
            <person name="Burstein D."/>
            <person name="Emerson J.B."/>
            <person name="Thomas B.C."/>
            <person name="Banfield J.F."/>
        </authorList>
    </citation>
    <scope>NUCLEOTIDE SEQUENCE [LARGE SCALE GENOMIC DNA]</scope>
    <source>
        <strain evidence="9">CG1_02_41_21</strain>
    </source>
</reference>
<feature type="transmembrane region" description="Helical" evidence="7">
    <location>
        <begin position="341"/>
        <end position="365"/>
    </location>
</feature>
<protein>
    <recommendedName>
        <fullName evidence="8">Type II secretion system protein GspF domain-containing protein</fullName>
    </recommendedName>
</protein>
<dbReference type="InterPro" id="IPR018076">
    <property type="entry name" value="T2SS_GspF_dom"/>
</dbReference>
<keyword evidence="4 7" id="KW-0812">Transmembrane</keyword>
<dbReference type="PANTHER" id="PTHR30012:SF0">
    <property type="entry name" value="TYPE II SECRETION SYSTEM PROTEIN F-RELATED"/>
    <property type="match status" value="1"/>
</dbReference>
<evidence type="ECO:0000313" key="10">
    <source>
        <dbReference type="Proteomes" id="UP000182860"/>
    </source>
</evidence>
<evidence type="ECO:0000256" key="1">
    <source>
        <dbReference type="ARBA" id="ARBA00004651"/>
    </source>
</evidence>
<dbReference type="EMBL" id="MNUV01000021">
    <property type="protein sequence ID" value="OIO07952.1"/>
    <property type="molecule type" value="Genomic_DNA"/>
</dbReference>
<feature type="transmembrane region" description="Helical" evidence="7">
    <location>
        <begin position="234"/>
        <end position="256"/>
    </location>
</feature>
<dbReference type="Pfam" id="PF00482">
    <property type="entry name" value="T2SSF"/>
    <property type="match status" value="2"/>
</dbReference>
<evidence type="ECO:0000256" key="7">
    <source>
        <dbReference type="SAM" id="Phobius"/>
    </source>
</evidence>
<evidence type="ECO:0000256" key="6">
    <source>
        <dbReference type="ARBA" id="ARBA00023136"/>
    </source>
</evidence>
<keyword evidence="5 7" id="KW-1133">Transmembrane helix</keyword>
<gene>
    <name evidence="9" type="ORF">AUJ35_01215</name>
</gene>
<dbReference type="PRINTS" id="PR00812">
    <property type="entry name" value="BCTERIALGSPF"/>
</dbReference>
<proteinExistence type="inferred from homology"/>
<dbReference type="AlphaFoldDB" id="A0A1J4T8X2"/>
<evidence type="ECO:0000259" key="8">
    <source>
        <dbReference type="Pfam" id="PF00482"/>
    </source>
</evidence>
<feature type="domain" description="Type II secretion system protein GspF" evidence="8">
    <location>
        <begin position="234"/>
        <end position="360"/>
    </location>
</feature>
<feature type="transmembrane region" description="Helical" evidence="7">
    <location>
        <begin position="128"/>
        <end position="152"/>
    </location>
</feature>
<dbReference type="InterPro" id="IPR042094">
    <property type="entry name" value="T2SS_GspF_sf"/>
</dbReference>